<evidence type="ECO:0000313" key="2">
    <source>
        <dbReference type="Proteomes" id="UP000575469"/>
    </source>
</evidence>
<comment type="caution">
    <text evidence="1">The sequence shown here is derived from an EMBL/GenBank/DDBJ whole genome shotgun (WGS) entry which is preliminary data.</text>
</comment>
<organism evidence="1 2">
    <name type="scientific">Ralstonia insidiosa</name>
    <dbReference type="NCBI Taxonomy" id="190721"/>
    <lineage>
        <taxon>Bacteria</taxon>
        <taxon>Pseudomonadati</taxon>
        <taxon>Pseudomonadota</taxon>
        <taxon>Betaproteobacteria</taxon>
        <taxon>Burkholderiales</taxon>
        <taxon>Burkholderiaceae</taxon>
        <taxon>Ralstonia</taxon>
    </lineage>
</organism>
<gene>
    <name evidence="1" type="ORF">HGR00_04745</name>
</gene>
<dbReference type="RefSeq" id="WP_169339396.1">
    <property type="nucleotide sequence ID" value="NZ_JABBZM010000003.1"/>
</dbReference>
<dbReference type="EMBL" id="JABBZM010000003">
    <property type="protein sequence ID" value="NMV37209.1"/>
    <property type="molecule type" value="Genomic_DNA"/>
</dbReference>
<name>A0A848NV36_9RALS</name>
<dbReference type="AlphaFoldDB" id="A0A848NV36"/>
<accession>A0A848NV36</accession>
<evidence type="ECO:0000313" key="1">
    <source>
        <dbReference type="EMBL" id="NMV37209.1"/>
    </source>
</evidence>
<reference evidence="1 2" key="1">
    <citation type="submission" date="2020-04" db="EMBL/GenBank/DDBJ databases">
        <title>Ralstonia insidiosa genome sequencing and assembly.</title>
        <authorList>
            <person name="Martins R.C.R."/>
            <person name="Perdigao-Neto L.V."/>
            <person name="Levin A.S.S."/>
            <person name="Costa S.F."/>
        </authorList>
    </citation>
    <scope>NUCLEOTIDE SEQUENCE [LARGE SCALE GENOMIC DNA]</scope>
    <source>
        <strain evidence="1 2">5047</strain>
    </source>
</reference>
<proteinExistence type="predicted"/>
<protein>
    <submittedName>
        <fullName evidence="1">Uncharacterized protein</fullName>
    </submittedName>
</protein>
<sequence length="93" mass="10526">MTDQDARRQTLRSNLLTHQTHRLRMQIQISTRIELDPLDVAAAIRDHIYRKTGRDVIGNIEVARERGKDSFSVPTSVDVGPEIKDETTEITGA</sequence>
<dbReference type="Proteomes" id="UP000575469">
    <property type="component" value="Unassembled WGS sequence"/>
</dbReference>